<gene>
    <name evidence="3" type="ORF">SVIO_010420</name>
</gene>
<evidence type="ECO:0000313" key="4">
    <source>
        <dbReference type="Proteomes" id="UP000301309"/>
    </source>
</evidence>
<feature type="domain" description="Mycothiol-dependent maleylpyruvate isomerase metal-binding" evidence="2">
    <location>
        <begin position="22"/>
        <end position="162"/>
    </location>
</feature>
<dbReference type="RefSeq" id="WP_137976228.1">
    <property type="nucleotide sequence ID" value="NZ_BAAASO010000008.1"/>
</dbReference>
<dbReference type="Gene3D" id="1.20.120.450">
    <property type="entry name" value="dinb family like domain"/>
    <property type="match status" value="1"/>
</dbReference>
<name>A0A4D4KX50_STRVO</name>
<evidence type="ECO:0000259" key="2">
    <source>
        <dbReference type="Pfam" id="PF11716"/>
    </source>
</evidence>
<dbReference type="InterPro" id="IPR003033">
    <property type="entry name" value="SCP2_sterol-bd_dom"/>
</dbReference>
<dbReference type="GO" id="GO:0046872">
    <property type="term" value="F:metal ion binding"/>
    <property type="evidence" value="ECO:0007669"/>
    <property type="project" value="InterPro"/>
</dbReference>
<reference evidence="3 4" key="1">
    <citation type="journal article" date="2020" name="Int. J. Syst. Evol. Microbiol.">
        <title>Reclassification of Streptomyces castelarensis and Streptomyces sporoclivatus as later heterotypic synonyms of Streptomyces antimycoticus.</title>
        <authorList>
            <person name="Komaki H."/>
            <person name="Tamura T."/>
        </authorList>
    </citation>
    <scope>NUCLEOTIDE SEQUENCE [LARGE SCALE GENOMIC DNA]</scope>
    <source>
        <strain evidence="3 4">NBRC 13459</strain>
    </source>
</reference>
<dbReference type="SUPFAM" id="SSF109854">
    <property type="entry name" value="DinB/YfiT-like putative metalloenzymes"/>
    <property type="match status" value="1"/>
</dbReference>
<dbReference type="Gene3D" id="3.30.1050.10">
    <property type="entry name" value="SCP2 sterol-binding domain"/>
    <property type="match status" value="1"/>
</dbReference>
<organism evidence="3 4">
    <name type="scientific">Streptomyces violaceusniger</name>
    <dbReference type="NCBI Taxonomy" id="68280"/>
    <lineage>
        <taxon>Bacteria</taxon>
        <taxon>Bacillati</taxon>
        <taxon>Actinomycetota</taxon>
        <taxon>Actinomycetes</taxon>
        <taxon>Kitasatosporales</taxon>
        <taxon>Streptomycetaceae</taxon>
        <taxon>Streptomyces</taxon>
        <taxon>Streptomyces violaceusniger group</taxon>
    </lineage>
</organism>
<proteinExistence type="predicted"/>
<dbReference type="Proteomes" id="UP000301309">
    <property type="component" value="Unassembled WGS sequence"/>
</dbReference>
<dbReference type="OrthoDB" id="3669840at2"/>
<dbReference type="InterPro" id="IPR036527">
    <property type="entry name" value="SCP2_sterol-bd_dom_sf"/>
</dbReference>
<dbReference type="Pfam" id="PF11716">
    <property type="entry name" value="MDMPI_N"/>
    <property type="match status" value="1"/>
</dbReference>
<feature type="domain" description="SCP2" evidence="1">
    <location>
        <begin position="195"/>
        <end position="266"/>
    </location>
</feature>
<dbReference type="InterPro" id="IPR017517">
    <property type="entry name" value="Maleyloyr_isom"/>
</dbReference>
<dbReference type="AlphaFoldDB" id="A0A4D4KX50"/>
<dbReference type="EMBL" id="BJHW01000001">
    <property type="protein sequence ID" value="GDY50419.1"/>
    <property type="molecule type" value="Genomic_DNA"/>
</dbReference>
<dbReference type="NCBIfam" id="TIGR03083">
    <property type="entry name" value="maleylpyruvate isomerase family mycothiol-dependent enzyme"/>
    <property type="match status" value="1"/>
</dbReference>
<evidence type="ECO:0008006" key="5">
    <source>
        <dbReference type="Google" id="ProtNLM"/>
    </source>
</evidence>
<protein>
    <recommendedName>
        <fullName evidence="5">Sterol-binding protein</fullName>
    </recommendedName>
</protein>
<dbReference type="Pfam" id="PF02036">
    <property type="entry name" value="SCP2"/>
    <property type="match status" value="1"/>
</dbReference>
<evidence type="ECO:0000313" key="3">
    <source>
        <dbReference type="EMBL" id="GDY50419.1"/>
    </source>
</evidence>
<dbReference type="InterPro" id="IPR024344">
    <property type="entry name" value="MDMPI_metal-binding"/>
</dbReference>
<sequence>MESVSGQGDGGTWPTGLDEAIRATAADIAATLRGASDTGAPVPGSRWTVGEAAAHLAQANELMAHLADGRERGYGDGTPQGLAEANQRALAAFAERRAEPLAAMIAEQADAFLQSAARPASQASHKSQASHGELVTPMGPMSLEVLGSYLLTHMLGHGYDLARALGRPHMLNRARVELTLPFLITAMPRVLDTTAAAGLTARYAIHLRGGACFGATFADGTVTITPRPPSRPDCTIRTEPVAFLLMALGRLGPWSAVARGRVLTSGRRPWLAPRFPALFTPP</sequence>
<keyword evidence="4" id="KW-1185">Reference proteome</keyword>
<evidence type="ECO:0000259" key="1">
    <source>
        <dbReference type="Pfam" id="PF02036"/>
    </source>
</evidence>
<dbReference type="SUPFAM" id="SSF55718">
    <property type="entry name" value="SCP-like"/>
    <property type="match status" value="1"/>
</dbReference>
<accession>A0A4D4KX50</accession>
<dbReference type="InterPro" id="IPR034660">
    <property type="entry name" value="DinB/YfiT-like"/>
</dbReference>
<comment type="caution">
    <text evidence="3">The sequence shown here is derived from an EMBL/GenBank/DDBJ whole genome shotgun (WGS) entry which is preliminary data.</text>
</comment>